<comment type="caution">
    <text evidence="4">The sequence shown here is derived from an EMBL/GenBank/DDBJ whole genome shotgun (WGS) entry which is preliminary data.</text>
</comment>
<dbReference type="AlphaFoldDB" id="A0A9P9WM75"/>
<dbReference type="GO" id="GO:0042407">
    <property type="term" value="P:cristae formation"/>
    <property type="evidence" value="ECO:0007669"/>
    <property type="project" value="TreeGrafter"/>
</dbReference>
<gene>
    <name evidence="4" type="ORF">JX265_005980</name>
</gene>
<dbReference type="InterPro" id="IPR036869">
    <property type="entry name" value="J_dom_sf"/>
</dbReference>
<proteinExistence type="predicted"/>
<dbReference type="SUPFAM" id="SSF46565">
    <property type="entry name" value="Chaperone J-domain"/>
    <property type="match status" value="1"/>
</dbReference>
<evidence type="ECO:0000256" key="1">
    <source>
        <dbReference type="ARBA" id="ARBA00023186"/>
    </source>
</evidence>
<dbReference type="CDD" id="cd06257">
    <property type="entry name" value="DnaJ"/>
    <property type="match status" value="1"/>
</dbReference>
<dbReference type="InterPro" id="IPR024586">
    <property type="entry name" value="DnaJ-like_C11_C"/>
</dbReference>
<dbReference type="GO" id="GO:0005739">
    <property type="term" value="C:mitochondrion"/>
    <property type="evidence" value="ECO:0007669"/>
    <property type="project" value="GOC"/>
</dbReference>
<feature type="domain" description="J" evidence="3">
    <location>
        <begin position="132"/>
        <end position="199"/>
    </location>
</feature>
<dbReference type="Pfam" id="PF11875">
    <property type="entry name" value="DnaJ-like_C11_C"/>
    <property type="match status" value="1"/>
</dbReference>
<keyword evidence="5" id="KW-1185">Reference proteome</keyword>
<dbReference type="Pfam" id="PF00226">
    <property type="entry name" value="DnaJ"/>
    <property type="match status" value="1"/>
</dbReference>
<sequence>MADAVSARTLNGASSRVRRNQNQGQGQGQTGGVSRNSSTRSSAVYNDDYMQPQGYGNHGLRSTASRFSLNDQFAATAKEFEFGFDDGASTFDRMTIASEAVGAYDEANAAVAGPMIGGLDPSALQGRGRVHDYYDLLVLPLDASAQDIRKAYYRLFVLLYPESHPPKLRTAARAYFTLVQTAFETLIDPDRRLLHDLSNGRDVALERSAQLDPLCLWHVEALRYLIDDLVANENGSLELGIRLDAVNTKLPTRPGLKGSMLQPLDFALTQSISTSLPGLGNSIDAIVTKTAGLFRLGSPGSHLTQLEIDGKHLQSRVLASRRTLLTVRGSIAGFLQDLVSLPESVVADPYRPNIPTHTPRERALQLLDGKLHPLVAVKLQHQLPPRLVSGSDGFKRPRDGYEAGALLELEAGILPKPSISVGITKQVNLPKDDTTSVCQLATSVSPWHRGIPTVSATLQRPLSQGFIQCKMDSGDWVFGPDETCRAFTRFSRMSKRLLNLDFPTRIAPRVELDYTCGSSRSLASCIPDRSRDRGLVSLDRSMGRDRIHSLGSWTVSTAAEPHYLGGSLRYSVDSSILSVVSNAIRKNSSVKTAPKESRGVRFEAELSSSSIWARFIALRCLKQVGQFSKFGFEVGFSTYNLYLSLYWSRLGQRIRVPFLISSGPSVSPRILFWTTLVPFASFAVWDYIAHRRRLNAIDRKERDQLHLLQEKRTEADDLTILMSANVEGKQEVERANRGLVILSAKYGIKTGESWGLEEVADVTTAVGALVDNGQLHIPSNVNKSNILGFWDPVPGSAKTLHVRYLYQGKESSVEVVGQQALSLPPM</sequence>
<name>A0A9P9WM75_9PEZI</name>
<dbReference type="PRINTS" id="PR00625">
    <property type="entry name" value="JDOMAIN"/>
</dbReference>
<evidence type="ECO:0000313" key="4">
    <source>
        <dbReference type="EMBL" id="KAI1870940.1"/>
    </source>
</evidence>
<keyword evidence="1" id="KW-0143">Chaperone</keyword>
<organism evidence="4 5">
    <name type="scientific">Neoarthrinium moseri</name>
    <dbReference type="NCBI Taxonomy" id="1658444"/>
    <lineage>
        <taxon>Eukaryota</taxon>
        <taxon>Fungi</taxon>
        <taxon>Dikarya</taxon>
        <taxon>Ascomycota</taxon>
        <taxon>Pezizomycotina</taxon>
        <taxon>Sordariomycetes</taxon>
        <taxon>Xylariomycetidae</taxon>
        <taxon>Amphisphaeriales</taxon>
        <taxon>Apiosporaceae</taxon>
        <taxon>Neoarthrinium</taxon>
    </lineage>
</organism>
<reference evidence="4" key="1">
    <citation type="submission" date="2021-03" db="EMBL/GenBank/DDBJ databases">
        <title>Revisited historic fungal species revealed as producer of novel bioactive compounds through whole genome sequencing and comparative genomics.</title>
        <authorList>
            <person name="Vignolle G.A."/>
            <person name="Hochenegger N."/>
            <person name="Mach R.L."/>
            <person name="Mach-Aigner A.R."/>
            <person name="Javad Rahimi M."/>
            <person name="Salim K.A."/>
            <person name="Chan C.M."/>
            <person name="Lim L.B.L."/>
            <person name="Cai F."/>
            <person name="Druzhinina I.S."/>
            <person name="U'Ren J.M."/>
            <person name="Derntl C."/>
        </authorList>
    </citation>
    <scope>NUCLEOTIDE SEQUENCE</scope>
    <source>
        <strain evidence="4">TUCIM 5799</strain>
    </source>
</reference>
<dbReference type="SMART" id="SM00271">
    <property type="entry name" value="DnaJ"/>
    <property type="match status" value="1"/>
</dbReference>
<dbReference type="PANTHER" id="PTHR44157:SF1">
    <property type="entry name" value="DNAJ HOMOLOG SUBFAMILY C MEMBER 11"/>
    <property type="match status" value="1"/>
</dbReference>
<dbReference type="Proteomes" id="UP000829685">
    <property type="component" value="Unassembled WGS sequence"/>
</dbReference>
<protein>
    <recommendedName>
        <fullName evidence="3">J domain-containing protein</fullName>
    </recommendedName>
</protein>
<evidence type="ECO:0000256" key="2">
    <source>
        <dbReference type="SAM" id="MobiDB-lite"/>
    </source>
</evidence>
<evidence type="ECO:0000259" key="3">
    <source>
        <dbReference type="PROSITE" id="PS50076"/>
    </source>
</evidence>
<dbReference type="EMBL" id="JAFIMR010000013">
    <property type="protein sequence ID" value="KAI1870940.1"/>
    <property type="molecule type" value="Genomic_DNA"/>
</dbReference>
<dbReference type="PANTHER" id="PTHR44157">
    <property type="entry name" value="DNAJ HOMOLOG SUBFAMILY C MEMBER 11"/>
    <property type="match status" value="1"/>
</dbReference>
<accession>A0A9P9WM75</accession>
<dbReference type="Gene3D" id="1.10.287.110">
    <property type="entry name" value="DnaJ domain"/>
    <property type="match status" value="1"/>
</dbReference>
<dbReference type="PROSITE" id="PS50076">
    <property type="entry name" value="DNAJ_2"/>
    <property type="match status" value="1"/>
</dbReference>
<dbReference type="InterPro" id="IPR001623">
    <property type="entry name" value="DnaJ_domain"/>
</dbReference>
<dbReference type="InterPro" id="IPR052243">
    <property type="entry name" value="Mito_inner_membrane_organizer"/>
</dbReference>
<evidence type="ECO:0000313" key="5">
    <source>
        <dbReference type="Proteomes" id="UP000829685"/>
    </source>
</evidence>
<feature type="region of interest" description="Disordered" evidence="2">
    <location>
        <begin position="1"/>
        <end position="40"/>
    </location>
</feature>